<evidence type="ECO:0000313" key="1">
    <source>
        <dbReference type="EMBL" id="KAJ1186677.1"/>
    </source>
</evidence>
<keyword evidence="2" id="KW-1185">Reference proteome</keyword>
<protein>
    <submittedName>
        <fullName evidence="1">Uncharacterized protein</fullName>
    </submittedName>
</protein>
<proteinExistence type="predicted"/>
<comment type="caution">
    <text evidence="1">The sequence shown here is derived from an EMBL/GenBank/DDBJ whole genome shotgun (WGS) entry which is preliminary data.</text>
</comment>
<gene>
    <name evidence="1" type="ORF">NDU88_003458</name>
</gene>
<dbReference type="EMBL" id="JANPWB010000005">
    <property type="protein sequence ID" value="KAJ1186677.1"/>
    <property type="molecule type" value="Genomic_DNA"/>
</dbReference>
<reference evidence="1" key="1">
    <citation type="journal article" date="2022" name="bioRxiv">
        <title>Sequencing and chromosome-scale assembly of the giantPleurodeles waltlgenome.</title>
        <authorList>
            <person name="Brown T."/>
            <person name="Elewa A."/>
            <person name="Iarovenko S."/>
            <person name="Subramanian E."/>
            <person name="Araus A.J."/>
            <person name="Petzold A."/>
            <person name="Susuki M."/>
            <person name="Suzuki K.-i.T."/>
            <person name="Hayashi T."/>
            <person name="Toyoda A."/>
            <person name="Oliveira C."/>
            <person name="Osipova E."/>
            <person name="Leigh N.D."/>
            <person name="Simon A."/>
            <person name="Yun M.H."/>
        </authorList>
    </citation>
    <scope>NUCLEOTIDE SEQUENCE</scope>
    <source>
        <strain evidence="1">20211129_DDA</strain>
        <tissue evidence="1">Liver</tissue>
    </source>
</reference>
<evidence type="ECO:0000313" key="2">
    <source>
        <dbReference type="Proteomes" id="UP001066276"/>
    </source>
</evidence>
<dbReference type="AlphaFoldDB" id="A0AAV7UG82"/>
<dbReference type="Proteomes" id="UP001066276">
    <property type="component" value="Chromosome 3_1"/>
</dbReference>
<name>A0AAV7UG82_PLEWA</name>
<accession>A0AAV7UG82</accession>
<sequence length="213" mass="22346">MPCGPRSVPESSGPRCVGRGLGIEMAPLPRWAGVPWRHGPLRRRAPPLVSVSVGTAGVWAPSRLDALPVGAGGLPAPSLVAAGGTRRLHSCERELRNYGAAPQRHLSSRDLSSLCVQRSVDETCGAAQDWGPTAGLGIKGTQLQPNAWRHALVAGDLVTAPWHSGWLACIGGPLDPAPQGPITCPGQGTTMTEFLNRRRVNGEPFGDIYPAPP</sequence>
<organism evidence="1 2">
    <name type="scientific">Pleurodeles waltl</name>
    <name type="common">Iberian ribbed newt</name>
    <dbReference type="NCBI Taxonomy" id="8319"/>
    <lineage>
        <taxon>Eukaryota</taxon>
        <taxon>Metazoa</taxon>
        <taxon>Chordata</taxon>
        <taxon>Craniata</taxon>
        <taxon>Vertebrata</taxon>
        <taxon>Euteleostomi</taxon>
        <taxon>Amphibia</taxon>
        <taxon>Batrachia</taxon>
        <taxon>Caudata</taxon>
        <taxon>Salamandroidea</taxon>
        <taxon>Salamandridae</taxon>
        <taxon>Pleurodelinae</taxon>
        <taxon>Pleurodeles</taxon>
    </lineage>
</organism>